<proteinExistence type="predicted"/>
<organism evidence="2 3">
    <name type="scientific">Polarella glacialis</name>
    <name type="common">Dinoflagellate</name>
    <dbReference type="NCBI Taxonomy" id="89957"/>
    <lineage>
        <taxon>Eukaryota</taxon>
        <taxon>Sar</taxon>
        <taxon>Alveolata</taxon>
        <taxon>Dinophyceae</taxon>
        <taxon>Suessiales</taxon>
        <taxon>Suessiaceae</taxon>
        <taxon>Polarella</taxon>
    </lineage>
</organism>
<evidence type="ECO:0000313" key="3">
    <source>
        <dbReference type="Proteomes" id="UP000626109"/>
    </source>
</evidence>
<evidence type="ECO:0000313" key="2">
    <source>
        <dbReference type="EMBL" id="CAE8721441.1"/>
    </source>
</evidence>
<dbReference type="AlphaFoldDB" id="A0A813LEH4"/>
<protein>
    <submittedName>
        <fullName evidence="2">Uncharacterized protein</fullName>
    </submittedName>
</protein>
<dbReference type="Proteomes" id="UP000626109">
    <property type="component" value="Unassembled WGS sequence"/>
</dbReference>
<feature type="region of interest" description="Disordered" evidence="1">
    <location>
        <begin position="67"/>
        <end position="88"/>
    </location>
</feature>
<reference evidence="2" key="1">
    <citation type="submission" date="2021-02" db="EMBL/GenBank/DDBJ databases">
        <authorList>
            <person name="Dougan E. K."/>
            <person name="Rhodes N."/>
            <person name="Thang M."/>
            <person name="Chan C."/>
        </authorList>
    </citation>
    <scope>NUCLEOTIDE SEQUENCE</scope>
</reference>
<name>A0A813LEH4_POLGL</name>
<gene>
    <name evidence="2" type="ORF">PGLA2088_LOCUS41929</name>
</gene>
<comment type="caution">
    <text evidence="2">The sequence shown here is derived from an EMBL/GenBank/DDBJ whole genome shotgun (WGS) entry which is preliminary data.</text>
</comment>
<evidence type="ECO:0000256" key="1">
    <source>
        <dbReference type="SAM" id="MobiDB-lite"/>
    </source>
</evidence>
<accession>A0A813LEH4</accession>
<dbReference type="EMBL" id="CAJNNW010034056">
    <property type="protein sequence ID" value="CAE8721441.1"/>
    <property type="molecule type" value="Genomic_DNA"/>
</dbReference>
<sequence length="250" mass="27409">MVMWEQLQSSLPSKLVPFSLWPCSNPLPPPQSLLSFQEPPQLSSRLPAAYPTSQLLARPSCIASLKPPGQPDVTACTGQPRKKRKQASLQVLVDRPARPPPGVKLRPTGGKEQLPVAFRLAVDPESGERSDELSFRRSMERLGLLKEPKLFKVIHGCCSKRGRVTTAVVRLIGGGAVTFFLSDKQHLHGKIGLTGHQDKIPEIRAALAPYFDPFTDPAGLSRDEKKWLQEQASCEKFAGLVPGEESALHV</sequence>